<dbReference type="RefSeq" id="WP_394486534.1">
    <property type="nucleotide sequence ID" value="NZ_JBIGIA010000002.1"/>
</dbReference>
<organism evidence="2 3">
    <name type="scientific">Pelomonas nitida</name>
    <dbReference type="NCBI Taxonomy" id="3299027"/>
    <lineage>
        <taxon>Bacteria</taxon>
        <taxon>Pseudomonadati</taxon>
        <taxon>Pseudomonadota</taxon>
        <taxon>Betaproteobacteria</taxon>
        <taxon>Burkholderiales</taxon>
        <taxon>Sphaerotilaceae</taxon>
        <taxon>Roseateles</taxon>
    </lineage>
</organism>
<dbReference type="SUPFAM" id="SSF56935">
    <property type="entry name" value="Porins"/>
    <property type="match status" value="1"/>
</dbReference>
<evidence type="ECO:0000313" key="2">
    <source>
        <dbReference type="EMBL" id="MFG6455859.1"/>
    </source>
</evidence>
<accession>A0ABW7G1X5</accession>
<dbReference type="EMBL" id="JBIGIA010000002">
    <property type="protein sequence ID" value="MFG6455859.1"/>
    <property type="molecule type" value="Genomic_DNA"/>
</dbReference>
<gene>
    <name evidence="2" type="ORF">ACG00X_03350</name>
</gene>
<evidence type="ECO:0000256" key="1">
    <source>
        <dbReference type="SAM" id="SignalP"/>
    </source>
</evidence>
<dbReference type="Gene3D" id="2.40.160.60">
    <property type="entry name" value="Outer membrane protein transport protein (OMPP1/FadL/TodX)"/>
    <property type="match status" value="1"/>
</dbReference>
<evidence type="ECO:0000313" key="3">
    <source>
        <dbReference type="Proteomes" id="UP001606305"/>
    </source>
</evidence>
<name>A0ABW7G1X5_9BURK</name>
<keyword evidence="3" id="KW-1185">Reference proteome</keyword>
<keyword evidence="1" id="KW-0732">Signal</keyword>
<comment type="caution">
    <text evidence="2">The sequence shown here is derived from an EMBL/GenBank/DDBJ whole genome shotgun (WGS) entry which is preliminary data.</text>
</comment>
<feature type="chain" id="PRO_5046598720" evidence="1">
    <location>
        <begin position="17"/>
        <end position="367"/>
    </location>
</feature>
<dbReference type="Proteomes" id="UP001606305">
    <property type="component" value="Unassembled WGS sequence"/>
</dbReference>
<sequence length="367" mass="39422">MRLALALLSISASSQAADRSFQAEGVDTGAGIGPRWVAQAGTGVAAADDLYAIYTNPAGLLGVQGFEFSISRQLNARLHAYNFIGAAWRLPLPQDWGFKATVAGSFYPRIHARASGNYTDTDFESLFLRFLLPGVDGNFDGDIDSKTKTWRYAAALAPSGDSPWTLGFYVDRIDCKSNFCGVHAHSNGYTVQSTGARATAFGLSLRYQLSPDLTLGAQVSDLNTKLDIHVTTTDAAGTRESNTTAHFPRKLAAGLAWRWTGATTVSGDIESTHGRYGSTQIDLQMLRFGLEHRMAPWAWRAGLLVPLRIRSSDSGRLKLPAPAAPTAGLGWQQGPLKVDLAVYAHTAMSMHKGKLSPAADLSLTLAF</sequence>
<reference evidence="2 3" key="1">
    <citation type="submission" date="2024-09" db="EMBL/GenBank/DDBJ databases">
        <title>Novel species of the genus Pelomonas and Roseateles isolated from streams.</title>
        <authorList>
            <person name="Lu H."/>
        </authorList>
    </citation>
    <scope>NUCLEOTIDE SEQUENCE [LARGE SCALE GENOMIC DNA]</scope>
    <source>
        <strain evidence="2 3">BYS96W</strain>
    </source>
</reference>
<feature type="signal peptide" evidence="1">
    <location>
        <begin position="1"/>
        <end position="16"/>
    </location>
</feature>
<proteinExistence type="predicted"/>
<protein>
    <submittedName>
        <fullName evidence="2">Uncharacterized protein</fullName>
    </submittedName>
</protein>